<protein>
    <submittedName>
        <fullName evidence="1">Uncharacterized protein</fullName>
    </submittedName>
</protein>
<reference evidence="2" key="1">
    <citation type="submission" date="2016-10" db="EMBL/GenBank/DDBJ databases">
        <authorList>
            <person name="Varghese N."/>
            <person name="Submissions S."/>
        </authorList>
    </citation>
    <scope>NUCLEOTIDE SEQUENCE [LARGE SCALE GENOMIC DNA]</scope>
    <source>
        <strain evidence="2">DSM 17298</strain>
    </source>
</reference>
<evidence type="ECO:0000313" key="1">
    <source>
        <dbReference type="EMBL" id="SEF95798.1"/>
    </source>
</evidence>
<accession>A0A1H5W8V5</accession>
<evidence type="ECO:0000313" key="2">
    <source>
        <dbReference type="Proteomes" id="UP000236736"/>
    </source>
</evidence>
<sequence>MAKLKIETVRHLIYYSYANLASCPASPKAGPAYRPIFPQLSAENAADFRRL</sequence>
<name>A0A1H5W8V5_9BACT</name>
<dbReference type="STRING" id="1120964.GCA_001313265_06935"/>
<dbReference type="Proteomes" id="UP000236736">
    <property type="component" value="Unassembled WGS sequence"/>
</dbReference>
<organism evidence="1 2">
    <name type="scientific">Algoriphagus boritolerans DSM 17298 = JCM 18970</name>
    <dbReference type="NCBI Taxonomy" id="1120964"/>
    <lineage>
        <taxon>Bacteria</taxon>
        <taxon>Pseudomonadati</taxon>
        <taxon>Bacteroidota</taxon>
        <taxon>Cytophagia</taxon>
        <taxon>Cytophagales</taxon>
        <taxon>Cyclobacteriaceae</taxon>
        <taxon>Algoriphagus</taxon>
    </lineage>
</organism>
<dbReference type="EMBL" id="FNVR01000009">
    <property type="protein sequence ID" value="SEF95798.1"/>
    <property type="molecule type" value="Genomic_DNA"/>
</dbReference>
<gene>
    <name evidence="1" type="ORF">SAMN03080598_01976</name>
</gene>
<keyword evidence="2" id="KW-1185">Reference proteome</keyword>
<proteinExistence type="predicted"/>
<dbReference type="AlphaFoldDB" id="A0A1H5W8V5"/>